<dbReference type="AlphaFoldDB" id="A0AAD9RNZ1"/>
<sequence>MCSLNACLCDINNDITSKSDTIENLFTDLCKKCQSNNTKIILRKKDGYCKSCFLTSSTHKFRASLGKSKIIRRGDTVLVGYCGRDNSTALLHFIKSGMSETAHKRLIFNVLVFFIDDGSVEGYTVNERKNLLEAIDEQVQTFGFVGYTASLKESLCENTIPSIYPLEAKEVVIDENEVIQKMLSNLADDSAREELLRQLRHRLLILAARKLGCNKVFVADCATNIAINILSDISLGRGAQLSPDIDFSDTRYSDVMLLRPMRDFTKEEISHYLSCNNLNSIRSCKQNRISSSTSIQALTSKFISQLDSDFHGTVSTVFRTGEKLSTELLVCQNLEDNCALCNIPLDTKVINDDISALQATTLSSLLSSKNLNVNNSKETTDPLNVSVDTLKAQMCCRHKNINETECVCNIKEYKRSELSTLSSNTVLKHLCYSCQLIFRYSDVANCVPSFVLNTIQTRKIYPFKLSSTWMSHMHKLP</sequence>
<keyword evidence="2 3" id="KW-0819">tRNA processing</keyword>
<comment type="function">
    <text evidence="3">Plays a central role in 2-thiolation of mcm(5)S(2)U at tRNA wobble positions of tRNA(Lys), tRNA(Glu) and tRNA(Gln). May act by forming a heterodimer with NCS6/CTU1 that ligates sulfur from thiocarboxylated URM1 onto the uridine of tRNAs at wobble position.</text>
</comment>
<evidence type="ECO:0000256" key="1">
    <source>
        <dbReference type="ARBA" id="ARBA00022490"/>
    </source>
</evidence>
<dbReference type="GO" id="GO:0005829">
    <property type="term" value="C:cytosol"/>
    <property type="evidence" value="ECO:0007669"/>
    <property type="project" value="TreeGrafter"/>
</dbReference>
<dbReference type="SUPFAM" id="SSF52402">
    <property type="entry name" value="Adenine nucleotide alpha hydrolases-like"/>
    <property type="match status" value="1"/>
</dbReference>
<dbReference type="HAMAP" id="MF_03054">
    <property type="entry name" value="CTU2"/>
    <property type="match status" value="1"/>
</dbReference>
<dbReference type="GO" id="GO:0000049">
    <property type="term" value="F:tRNA binding"/>
    <property type="evidence" value="ECO:0007669"/>
    <property type="project" value="InterPro"/>
</dbReference>
<dbReference type="InterPro" id="IPR019407">
    <property type="entry name" value="CTU2"/>
</dbReference>
<dbReference type="Gene3D" id="3.40.50.620">
    <property type="entry name" value="HUPs"/>
    <property type="match status" value="1"/>
</dbReference>
<protein>
    <recommendedName>
        <fullName evidence="3">Cytoplasmic tRNA 2-thiolation protein 2</fullName>
    </recommendedName>
</protein>
<dbReference type="GO" id="GO:0016783">
    <property type="term" value="F:sulfurtransferase activity"/>
    <property type="evidence" value="ECO:0007669"/>
    <property type="project" value="TreeGrafter"/>
</dbReference>
<comment type="pathway">
    <text evidence="3">tRNA modification; 5-methoxycarbonylmethyl-2-thiouridine-tRNA biosynthesis.</text>
</comment>
<keyword evidence="5" id="KW-1185">Reference proteome</keyword>
<dbReference type="Pfam" id="PF10288">
    <property type="entry name" value="CTU2"/>
    <property type="match status" value="1"/>
</dbReference>
<comment type="subcellular location">
    <subcellularLocation>
        <location evidence="3">Cytoplasm</location>
    </subcellularLocation>
</comment>
<comment type="similarity">
    <text evidence="3">Belongs to the CTU2/NCS2 family.</text>
</comment>
<evidence type="ECO:0000256" key="3">
    <source>
        <dbReference type="HAMAP-Rule" id="MF_03054"/>
    </source>
</evidence>
<dbReference type="Proteomes" id="UP001258017">
    <property type="component" value="Unassembled WGS sequence"/>
</dbReference>
<dbReference type="EMBL" id="JAIFRP010000031">
    <property type="protein sequence ID" value="KAK2582651.1"/>
    <property type="molecule type" value="Genomic_DNA"/>
</dbReference>
<evidence type="ECO:0000256" key="2">
    <source>
        <dbReference type="ARBA" id="ARBA00022694"/>
    </source>
</evidence>
<reference evidence="4" key="2">
    <citation type="journal article" date="2023" name="Commun. Biol.">
        <title>Intrasexual cuticular hydrocarbon dimorphism in a wasp sheds light on hydrocarbon biosynthesis genes in Hymenoptera.</title>
        <authorList>
            <person name="Moris V.C."/>
            <person name="Podsiadlowski L."/>
            <person name="Martin S."/>
            <person name="Oeyen J.P."/>
            <person name="Donath A."/>
            <person name="Petersen M."/>
            <person name="Wilbrandt J."/>
            <person name="Misof B."/>
            <person name="Liedtke D."/>
            <person name="Thamm M."/>
            <person name="Scheiner R."/>
            <person name="Schmitt T."/>
            <person name="Niehuis O."/>
        </authorList>
    </citation>
    <scope>NUCLEOTIDE SEQUENCE</scope>
    <source>
        <strain evidence="4">GBR_01_08_01A</strain>
    </source>
</reference>
<dbReference type="InterPro" id="IPR014729">
    <property type="entry name" value="Rossmann-like_a/b/a_fold"/>
</dbReference>
<dbReference type="PANTHER" id="PTHR20882">
    <property type="entry name" value="CYTOPLASMIC TRNA 2-THIOLATION PROTEIN 2"/>
    <property type="match status" value="1"/>
</dbReference>
<accession>A0AAD9RNZ1</accession>
<dbReference type="PANTHER" id="PTHR20882:SF14">
    <property type="entry name" value="CYTOPLASMIC TRNA 2-THIOLATION PROTEIN 2"/>
    <property type="match status" value="1"/>
</dbReference>
<gene>
    <name evidence="4" type="ORF">KPH14_004930</name>
</gene>
<keyword evidence="1 3" id="KW-0963">Cytoplasm</keyword>
<comment type="caution">
    <text evidence="4">The sequence shown here is derived from an EMBL/GenBank/DDBJ whole genome shotgun (WGS) entry which is preliminary data.</text>
</comment>
<name>A0AAD9RNZ1_9HYME</name>
<dbReference type="GO" id="GO:0002143">
    <property type="term" value="P:tRNA wobble position uridine thiolation"/>
    <property type="evidence" value="ECO:0007669"/>
    <property type="project" value="TreeGrafter"/>
</dbReference>
<evidence type="ECO:0000313" key="5">
    <source>
        <dbReference type="Proteomes" id="UP001258017"/>
    </source>
</evidence>
<dbReference type="GO" id="GO:0032447">
    <property type="term" value="P:protein urmylation"/>
    <property type="evidence" value="ECO:0007669"/>
    <property type="project" value="UniProtKB-UniRule"/>
</dbReference>
<dbReference type="GO" id="GO:0016779">
    <property type="term" value="F:nucleotidyltransferase activity"/>
    <property type="evidence" value="ECO:0007669"/>
    <property type="project" value="UniProtKB-UniRule"/>
</dbReference>
<organism evidence="4 5">
    <name type="scientific">Odynerus spinipes</name>
    <dbReference type="NCBI Taxonomy" id="1348599"/>
    <lineage>
        <taxon>Eukaryota</taxon>
        <taxon>Metazoa</taxon>
        <taxon>Ecdysozoa</taxon>
        <taxon>Arthropoda</taxon>
        <taxon>Hexapoda</taxon>
        <taxon>Insecta</taxon>
        <taxon>Pterygota</taxon>
        <taxon>Neoptera</taxon>
        <taxon>Endopterygota</taxon>
        <taxon>Hymenoptera</taxon>
        <taxon>Apocrita</taxon>
        <taxon>Aculeata</taxon>
        <taxon>Vespoidea</taxon>
        <taxon>Vespidae</taxon>
        <taxon>Eumeninae</taxon>
        <taxon>Odynerus</taxon>
    </lineage>
</organism>
<proteinExistence type="inferred from homology"/>
<reference evidence="4" key="1">
    <citation type="submission" date="2021-08" db="EMBL/GenBank/DDBJ databases">
        <authorList>
            <person name="Misof B."/>
            <person name="Oliver O."/>
            <person name="Podsiadlowski L."/>
            <person name="Donath A."/>
            <person name="Peters R."/>
            <person name="Mayer C."/>
            <person name="Rust J."/>
            <person name="Gunkel S."/>
            <person name="Lesny P."/>
            <person name="Martin S."/>
            <person name="Oeyen J.P."/>
            <person name="Petersen M."/>
            <person name="Panagiotis P."/>
            <person name="Wilbrandt J."/>
            <person name="Tanja T."/>
        </authorList>
    </citation>
    <scope>NUCLEOTIDE SEQUENCE</scope>
    <source>
        <strain evidence="4">GBR_01_08_01A</strain>
        <tissue evidence="4">Thorax + abdomen</tissue>
    </source>
</reference>
<evidence type="ECO:0000313" key="4">
    <source>
        <dbReference type="EMBL" id="KAK2582651.1"/>
    </source>
</evidence>